<feature type="transmembrane region" description="Helical" evidence="8">
    <location>
        <begin position="337"/>
        <end position="360"/>
    </location>
</feature>
<dbReference type="AlphaFoldDB" id="A0A8B8DUY0"/>
<feature type="compositionally biased region" description="Basic and acidic residues" evidence="7">
    <location>
        <begin position="628"/>
        <end position="642"/>
    </location>
</feature>
<evidence type="ECO:0000256" key="3">
    <source>
        <dbReference type="ARBA" id="ARBA00022676"/>
    </source>
</evidence>
<proteinExistence type="predicted"/>
<evidence type="ECO:0000256" key="2">
    <source>
        <dbReference type="ARBA" id="ARBA00012543"/>
    </source>
</evidence>
<dbReference type="InterPro" id="IPR003339">
    <property type="entry name" value="ABC/ECF_trnsptr_transmembrane"/>
</dbReference>
<dbReference type="Pfam" id="PF03142">
    <property type="entry name" value="Chitin_synth_2"/>
    <property type="match status" value="1"/>
</dbReference>
<feature type="transmembrane region" description="Helical" evidence="8">
    <location>
        <begin position="400"/>
        <end position="421"/>
    </location>
</feature>
<keyword evidence="4 8" id="KW-0812">Transmembrane</keyword>
<accession>A0A8B8DUY0</accession>
<feature type="region of interest" description="Disordered" evidence="7">
    <location>
        <begin position="529"/>
        <end position="642"/>
    </location>
</feature>
<evidence type="ECO:0000313" key="9">
    <source>
        <dbReference type="Proteomes" id="UP000694844"/>
    </source>
</evidence>
<keyword evidence="3" id="KW-0808">Transferase</keyword>
<feature type="transmembrane region" description="Helical" evidence="8">
    <location>
        <begin position="433"/>
        <end position="451"/>
    </location>
</feature>
<evidence type="ECO:0000256" key="5">
    <source>
        <dbReference type="ARBA" id="ARBA00022989"/>
    </source>
</evidence>
<reference evidence="10" key="1">
    <citation type="submission" date="2025-08" db="UniProtKB">
        <authorList>
            <consortium name="RefSeq"/>
        </authorList>
    </citation>
    <scope>IDENTIFICATION</scope>
    <source>
        <tissue evidence="10">Whole sample</tissue>
    </source>
</reference>
<feature type="compositionally biased region" description="Polar residues" evidence="7">
    <location>
        <begin position="578"/>
        <end position="588"/>
    </location>
</feature>
<evidence type="ECO:0000313" key="10">
    <source>
        <dbReference type="RefSeq" id="XP_022330796.1"/>
    </source>
</evidence>
<evidence type="ECO:0000256" key="1">
    <source>
        <dbReference type="ARBA" id="ARBA00004141"/>
    </source>
</evidence>
<dbReference type="GO" id="GO:0004100">
    <property type="term" value="F:chitin synthase activity"/>
    <property type="evidence" value="ECO:0007669"/>
    <property type="project" value="UniProtKB-EC"/>
</dbReference>
<dbReference type="RefSeq" id="XP_022330796.1">
    <property type="nucleotide sequence ID" value="XM_022475088.1"/>
</dbReference>
<feature type="transmembrane region" description="Helical" evidence="8">
    <location>
        <begin position="681"/>
        <end position="701"/>
    </location>
</feature>
<dbReference type="PANTHER" id="PTHR22914:SF42">
    <property type="entry name" value="CHITIN SYNTHASE"/>
    <property type="match status" value="1"/>
</dbReference>
<feature type="compositionally biased region" description="Basic and acidic residues" evidence="7">
    <location>
        <begin position="589"/>
        <end position="609"/>
    </location>
</feature>
<dbReference type="SUPFAM" id="SSF103473">
    <property type="entry name" value="MFS general substrate transporter"/>
    <property type="match status" value="1"/>
</dbReference>
<feature type="compositionally biased region" description="Basic and acidic residues" evidence="7">
    <location>
        <begin position="555"/>
        <end position="577"/>
    </location>
</feature>
<dbReference type="InterPro" id="IPR036259">
    <property type="entry name" value="MFS_trans_sf"/>
</dbReference>
<feature type="compositionally biased region" description="Basic residues" evidence="7">
    <location>
        <begin position="545"/>
        <end position="554"/>
    </location>
</feature>
<feature type="compositionally biased region" description="Basic and acidic residues" evidence="7">
    <location>
        <begin position="793"/>
        <end position="807"/>
    </location>
</feature>
<feature type="compositionally biased region" description="Basic and acidic residues" evidence="7">
    <location>
        <begin position="529"/>
        <end position="544"/>
    </location>
</feature>
<dbReference type="OrthoDB" id="370884at2759"/>
<dbReference type="CDD" id="cd16914">
    <property type="entry name" value="EcfT"/>
    <property type="match status" value="1"/>
</dbReference>
<evidence type="ECO:0000256" key="4">
    <source>
        <dbReference type="ARBA" id="ARBA00022692"/>
    </source>
</evidence>
<gene>
    <name evidence="10" type="primary">LOC111129033</name>
</gene>
<name>A0A8B8DUY0_CRAVI</name>
<sequence length="814" mass="92735">MPGKKQKFQRHRGTKLNTFAEDFLRYVEETARLFYRVKSCKAQATYLTPYGKRIEYTLLSPHIKEVNEQTRKLDVPCRLIIHFKDKFLIRNKKRWSQVMYMCYLLTYKPIAEGLGIENVSSSKQEKISENKPDPIDLETEREKVFKTFKEGNAVRTFILALDGDVDFKPDAVVRLLDRMLKNPDVGASCGRIIPKGSGPMVWYQKFEYAVSHWLQKATEHVFGCVLCSPGCFSLFRASALLNSNILKTYLKEPSTGLEYIQYDQGEDRLLSTLLLQKNFKLEYTAASDAYTYVPEGFFEFFNQRRRWAPSTLANIFEIIISASSVTNANKYISKLYLVYHMFLFASSLITPGTIFLMILGATKLAFPVIPTWLAFLINLTLVCIVIVGCMLADGKTQLRIAAVISAIYSLMMVVVLFGLIIDAISSGFCSVTTYFFLYVAGIFFLAAVLHPREFFNIFYGALYFLAVPTTSMLLLVYALGNLHVTSWGTRESNKTKRRKKQGLEDVDDSFFCCGLCRCSCTPKIIMDRESSKESTTPKKKENTTKKGKGKQNKKDKKDNKDAKNTETSRTSSLDKEIAQNTEKSSPPNQDKKGEKKTETSKTSSLDKEIAQNTEESIPPNQEEDNAEYTEKNSKPNQESVEKTLEVCKEETLFWETVIAKHLKSKTTENPRKKESLTDLRNGVFAGFVMINLIYITVVFVITQANELNSDVFTVRLPCPNRSGTFDVDPISVVFTITFGLVLFLQFVGMLIHRFSTFMHIVAVSNMSKIISPKKYTKSKTIYDNSNDLLEKSRRMWGHEDKNSREKEGPDEESV</sequence>
<dbReference type="GO" id="GO:0006031">
    <property type="term" value="P:chitin biosynthetic process"/>
    <property type="evidence" value="ECO:0007669"/>
    <property type="project" value="TreeGrafter"/>
</dbReference>
<dbReference type="KEGG" id="cvn:111129033"/>
<dbReference type="InterPro" id="IPR004835">
    <property type="entry name" value="Chitin_synth"/>
</dbReference>
<comment type="subcellular location">
    <subcellularLocation>
        <location evidence="1">Membrane</location>
        <topology evidence="1">Multi-pass membrane protein</topology>
    </subcellularLocation>
</comment>
<feature type="compositionally biased region" description="Polar residues" evidence="7">
    <location>
        <begin position="610"/>
        <end position="619"/>
    </location>
</feature>
<dbReference type="GO" id="GO:0005886">
    <property type="term" value="C:plasma membrane"/>
    <property type="evidence" value="ECO:0007669"/>
    <property type="project" value="UniProtKB-ARBA"/>
</dbReference>
<feature type="transmembrane region" description="Helical" evidence="8">
    <location>
        <begin position="372"/>
        <end position="394"/>
    </location>
</feature>
<dbReference type="InterPro" id="IPR029044">
    <property type="entry name" value="Nucleotide-diphossugar_trans"/>
</dbReference>
<dbReference type="EC" id="2.4.1.16" evidence="2"/>
<keyword evidence="5 8" id="KW-1133">Transmembrane helix</keyword>
<evidence type="ECO:0000256" key="6">
    <source>
        <dbReference type="ARBA" id="ARBA00023136"/>
    </source>
</evidence>
<evidence type="ECO:0000256" key="7">
    <source>
        <dbReference type="SAM" id="MobiDB-lite"/>
    </source>
</evidence>
<feature type="region of interest" description="Disordered" evidence="7">
    <location>
        <begin position="793"/>
        <end position="814"/>
    </location>
</feature>
<keyword evidence="3" id="KW-0328">Glycosyltransferase</keyword>
<feature type="transmembrane region" description="Helical" evidence="8">
    <location>
        <begin position="730"/>
        <end position="751"/>
    </location>
</feature>
<protein>
    <recommendedName>
        <fullName evidence="2">chitin synthase</fullName>
        <ecNumber evidence="2">2.4.1.16</ecNumber>
    </recommendedName>
</protein>
<dbReference type="SUPFAM" id="SSF53448">
    <property type="entry name" value="Nucleotide-diphospho-sugar transferases"/>
    <property type="match status" value="1"/>
</dbReference>
<dbReference type="GeneID" id="111129033"/>
<dbReference type="Proteomes" id="UP000694844">
    <property type="component" value="Chromosome 4"/>
</dbReference>
<keyword evidence="9" id="KW-1185">Reference proteome</keyword>
<keyword evidence="6 8" id="KW-0472">Membrane</keyword>
<feature type="transmembrane region" description="Helical" evidence="8">
    <location>
        <begin position="457"/>
        <end position="480"/>
    </location>
</feature>
<organism evidence="9 10">
    <name type="scientific">Crassostrea virginica</name>
    <name type="common">Eastern oyster</name>
    <dbReference type="NCBI Taxonomy" id="6565"/>
    <lineage>
        <taxon>Eukaryota</taxon>
        <taxon>Metazoa</taxon>
        <taxon>Spiralia</taxon>
        <taxon>Lophotrochozoa</taxon>
        <taxon>Mollusca</taxon>
        <taxon>Bivalvia</taxon>
        <taxon>Autobranchia</taxon>
        <taxon>Pteriomorphia</taxon>
        <taxon>Ostreida</taxon>
        <taxon>Ostreoidea</taxon>
        <taxon>Ostreidae</taxon>
        <taxon>Crassostrea</taxon>
    </lineage>
</organism>
<dbReference type="Gene3D" id="3.90.550.10">
    <property type="entry name" value="Spore Coat Polysaccharide Biosynthesis Protein SpsA, Chain A"/>
    <property type="match status" value="1"/>
</dbReference>
<dbReference type="PANTHER" id="PTHR22914">
    <property type="entry name" value="CHITIN SYNTHASE"/>
    <property type="match status" value="1"/>
</dbReference>
<evidence type="ECO:0000256" key="8">
    <source>
        <dbReference type="SAM" id="Phobius"/>
    </source>
</evidence>